<keyword evidence="5" id="KW-0482">Metalloprotease</keyword>
<sequence length="360" mass="40068">MVNVREDELFKLIEQGIKGNANAFTLLCRKMINNIRKNDETLASKLASLVAEGTVLRGASSNAPMPVDGDSRRNLLQETSVNAIVEEPVWNSDISKKLESIVNERENAVSLFKAGLEPVKTVLLSGPPGVGKTMSAHWLAAKLNLPLLTLDLSSVMSSLLGKTGNNIKSVMDYAKEKPCVLLLDEFDAVAKRRDDDRDVGELKRLVTVLLQTIDEWPATSLLVAATNHPDILDPAVWRRFEHILKFNMPSVELIDRYLVNHDIEPELSKKLAPLLDGMSFAIINRILNFSKKNEVLRNVPFESSLIEAVVTERVSLDDFSDNDLNIIKYHFDGISNRKIAELVGVSHPTIANKLQKWGVK</sequence>
<dbReference type="SMART" id="SM00382">
    <property type="entry name" value="AAA"/>
    <property type="match status" value="1"/>
</dbReference>
<gene>
    <name evidence="5" type="primary">ftsH</name>
    <name evidence="5" type="ORF">OGLPLLMI_00020</name>
</gene>
<dbReference type="InterPro" id="IPR003593">
    <property type="entry name" value="AAA+_ATPase"/>
</dbReference>
<dbReference type="PANTHER" id="PTHR23073">
    <property type="entry name" value="26S PROTEASOME REGULATORY SUBUNIT"/>
    <property type="match status" value="1"/>
</dbReference>
<dbReference type="InterPro" id="IPR050221">
    <property type="entry name" value="26S_Proteasome_ATPase"/>
</dbReference>
<evidence type="ECO:0000313" key="5">
    <source>
        <dbReference type="EMBL" id="AYD79786.1"/>
    </source>
</evidence>
<dbReference type="RefSeq" id="YP_009879860.1">
    <property type="nucleotide sequence ID" value="NC_049429.1"/>
</dbReference>
<evidence type="ECO:0000313" key="6">
    <source>
        <dbReference type="Proteomes" id="UP000275262"/>
    </source>
</evidence>
<organism evidence="5 6">
    <name type="scientific">Enterobacter phage phiT5282H</name>
    <dbReference type="NCBI Taxonomy" id="2340712"/>
    <lineage>
        <taxon>Viruses</taxon>
        <taxon>Duplodnaviria</taxon>
        <taxon>Heunggongvirae</taxon>
        <taxon>Uroviricota</taxon>
        <taxon>Caudoviricetes</taxon>
        <taxon>Peduoviridae</taxon>
        <taxon>Novemvirus</taxon>
        <taxon>Novemvirus T5282H</taxon>
    </lineage>
</organism>
<evidence type="ECO:0000256" key="3">
    <source>
        <dbReference type="ARBA" id="ARBA00022840"/>
    </source>
</evidence>
<keyword evidence="2" id="KW-0547">Nucleotide-binding</keyword>
<dbReference type="KEGG" id="vg:55809097"/>
<keyword evidence="5" id="KW-0645">Protease</keyword>
<dbReference type="GeneID" id="55809097"/>
<dbReference type="SUPFAM" id="SSF52540">
    <property type="entry name" value="P-loop containing nucleoside triphosphate hydrolases"/>
    <property type="match status" value="1"/>
</dbReference>
<comment type="similarity">
    <text evidence="1">Belongs to the AAA ATPase family.</text>
</comment>
<keyword evidence="3" id="KW-0067">ATP-binding</keyword>
<dbReference type="InterPro" id="IPR003959">
    <property type="entry name" value="ATPase_AAA_core"/>
</dbReference>
<reference evidence="6" key="1">
    <citation type="submission" date="2017-11" db="EMBL/GenBank/DDBJ databases">
        <authorList>
            <person name="Zhao X."/>
        </authorList>
    </citation>
    <scope>NUCLEOTIDE SEQUENCE [LARGE SCALE GENOMIC DNA]</scope>
</reference>
<dbReference type="EC" id="3.4.24.-" evidence="5"/>
<proteinExistence type="inferred from homology"/>
<feature type="domain" description="AAA+ ATPase" evidence="4">
    <location>
        <begin position="118"/>
        <end position="250"/>
    </location>
</feature>
<evidence type="ECO:0000256" key="1">
    <source>
        <dbReference type="ARBA" id="ARBA00006914"/>
    </source>
</evidence>
<dbReference type="InterPro" id="IPR027417">
    <property type="entry name" value="P-loop_NTPase"/>
</dbReference>
<dbReference type="Gene3D" id="3.40.50.300">
    <property type="entry name" value="P-loop containing nucleotide triphosphate hydrolases"/>
    <property type="match status" value="1"/>
</dbReference>
<keyword evidence="5" id="KW-0378">Hydrolase</keyword>
<dbReference type="GO" id="GO:0008237">
    <property type="term" value="F:metallopeptidase activity"/>
    <property type="evidence" value="ECO:0007669"/>
    <property type="project" value="UniProtKB-KW"/>
</dbReference>
<dbReference type="Proteomes" id="UP000275262">
    <property type="component" value="Segment"/>
</dbReference>
<evidence type="ECO:0000259" key="4">
    <source>
        <dbReference type="SMART" id="SM00382"/>
    </source>
</evidence>
<name>A0A386K4X1_9CAUD</name>
<dbReference type="GO" id="GO:0006508">
    <property type="term" value="P:proteolysis"/>
    <property type="evidence" value="ECO:0007669"/>
    <property type="project" value="UniProtKB-KW"/>
</dbReference>
<dbReference type="GO" id="GO:0016887">
    <property type="term" value="F:ATP hydrolysis activity"/>
    <property type="evidence" value="ECO:0007669"/>
    <property type="project" value="InterPro"/>
</dbReference>
<dbReference type="Pfam" id="PF00004">
    <property type="entry name" value="AAA"/>
    <property type="match status" value="1"/>
</dbReference>
<dbReference type="CDD" id="cd19481">
    <property type="entry name" value="RecA-like_protease"/>
    <property type="match status" value="1"/>
</dbReference>
<dbReference type="GO" id="GO:0005524">
    <property type="term" value="F:ATP binding"/>
    <property type="evidence" value="ECO:0007669"/>
    <property type="project" value="UniProtKB-KW"/>
</dbReference>
<dbReference type="EMBL" id="MG589387">
    <property type="protein sequence ID" value="AYD79786.1"/>
    <property type="molecule type" value="Genomic_DNA"/>
</dbReference>
<accession>A0A386K4X1</accession>
<evidence type="ECO:0000256" key="2">
    <source>
        <dbReference type="ARBA" id="ARBA00022741"/>
    </source>
</evidence>
<keyword evidence="6" id="KW-1185">Reference proteome</keyword>
<protein>
    <submittedName>
        <fullName evidence="5">ATP-dependent zinc metalloprotease</fullName>
        <ecNumber evidence="5">3.4.24.-</ecNumber>
    </submittedName>
</protein>